<dbReference type="PANTHER" id="PTHR33979">
    <property type="entry name" value="OS02G0221600 PROTEIN"/>
    <property type="match status" value="1"/>
</dbReference>
<evidence type="ECO:0000313" key="2">
    <source>
        <dbReference type="EMBL" id="NKE10582.1"/>
    </source>
</evidence>
<dbReference type="EMBL" id="JAAVUN010000032">
    <property type="protein sequence ID" value="NKE10582.1"/>
    <property type="molecule type" value="Genomic_DNA"/>
</dbReference>
<comment type="caution">
    <text evidence="2">The sequence shown here is derived from an EMBL/GenBank/DDBJ whole genome shotgun (WGS) entry which is preliminary data.</text>
</comment>
<keyword evidence="3" id="KW-1185">Reference proteome</keyword>
<keyword evidence="1" id="KW-1133">Transmembrane helix</keyword>
<accession>A0A846TXV8</accession>
<dbReference type="PANTHER" id="PTHR33979:SF2">
    <property type="entry name" value="PEPTIDASE M50B-LIKE-DOMAIN-CONTAINING PROTEIN"/>
    <property type="match status" value="1"/>
</dbReference>
<feature type="transmembrane region" description="Helical" evidence="1">
    <location>
        <begin position="202"/>
        <end position="230"/>
    </location>
</feature>
<evidence type="ECO:0000256" key="1">
    <source>
        <dbReference type="SAM" id="Phobius"/>
    </source>
</evidence>
<dbReference type="RefSeq" id="WP_157980570.1">
    <property type="nucleotide sequence ID" value="NZ_JAAVUN010000032.1"/>
</dbReference>
<reference evidence="2 3" key="1">
    <citation type="submission" date="2020-02" db="EMBL/GenBank/DDBJ databases">
        <authorList>
            <person name="Sun Q."/>
        </authorList>
    </citation>
    <scope>NUCLEOTIDE SEQUENCE [LARGE SCALE GENOMIC DNA]</scope>
    <source>
        <strain evidence="2 3">YIM 13062</strain>
    </source>
</reference>
<feature type="transmembrane region" description="Helical" evidence="1">
    <location>
        <begin position="162"/>
        <end position="181"/>
    </location>
</feature>
<evidence type="ECO:0000313" key="3">
    <source>
        <dbReference type="Proteomes" id="UP000521379"/>
    </source>
</evidence>
<sequence length="234" mass="25180">MTFAQFLGGLFSARPVPPADSWVLLLCLATAVALSGPRATWRWFGLVVTVVHELGHALAGLLTGRRVMRIRINADHSGVTHSMGRGASAMWSTFWGYPFPALVGAAWTAAVGAGYWPLAAVLSAVVLLVSLVVMRGWLSWLVTTTTATLLLTLSWFDLTVGRWFLLAVGAALWIGAVRAWINLVRHHVKSGRRRMPSSDATLLAAGTGVPAWLWLAAFLGVIALCGLWILGAWV</sequence>
<dbReference type="AlphaFoldDB" id="A0A846TXV8"/>
<keyword evidence="1" id="KW-0472">Membrane</keyword>
<keyword evidence="1" id="KW-0812">Transmembrane</keyword>
<feature type="transmembrane region" description="Helical" evidence="1">
    <location>
        <begin position="42"/>
        <end position="62"/>
    </location>
</feature>
<proteinExistence type="predicted"/>
<feature type="transmembrane region" description="Helical" evidence="1">
    <location>
        <begin position="138"/>
        <end position="156"/>
    </location>
</feature>
<feature type="transmembrane region" description="Helical" evidence="1">
    <location>
        <begin position="89"/>
        <end position="109"/>
    </location>
</feature>
<dbReference type="Pfam" id="PF13398">
    <property type="entry name" value="Peptidase_M50B"/>
    <property type="match status" value="1"/>
</dbReference>
<name>A0A846TXV8_9MICC</name>
<dbReference type="InterPro" id="IPR049500">
    <property type="entry name" value="Peptidase_M50B-like"/>
</dbReference>
<dbReference type="Proteomes" id="UP000521379">
    <property type="component" value="Unassembled WGS sequence"/>
</dbReference>
<gene>
    <name evidence="2" type="ORF">GTW58_11710</name>
</gene>
<organism evidence="2 3">
    <name type="scientific">Kocuria subflava</name>
    <dbReference type="NCBI Taxonomy" id="1736139"/>
    <lineage>
        <taxon>Bacteria</taxon>
        <taxon>Bacillati</taxon>
        <taxon>Actinomycetota</taxon>
        <taxon>Actinomycetes</taxon>
        <taxon>Micrococcales</taxon>
        <taxon>Micrococcaceae</taxon>
        <taxon>Kocuria</taxon>
    </lineage>
</organism>
<protein>
    <submittedName>
        <fullName evidence="2">M50 family metallopeptidase</fullName>
    </submittedName>
</protein>